<organism evidence="1">
    <name type="scientific">bioreactor metagenome</name>
    <dbReference type="NCBI Taxonomy" id="1076179"/>
    <lineage>
        <taxon>unclassified sequences</taxon>
        <taxon>metagenomes</taxon>
        <taxon>ecological metagenomes</taxon>
    </lineage>
</organism>
<sequence>MQCHSLCQRSCRVFDRQVLHDYIIPTDFQRISFKCTHIIDQSMVIIIQDGFFLVLSDDVQIANMSGNFQLFFIKTFFDENSDFPGRVISSY</sequence>
<gene>
    <name evidence="1" type="ORF">SDC9_142543</name>
</gene>
<name>A0A645E1G4_9ZZZZ</name>
<evidence type="ECO:0000313" key="1">
    <source>
        <dbReference type="EMBL" id="MPM95389.1"/>
    </source>
</evidence>
<dbReference type="EMBL" id="VSSQ01041891">
    <property type="protein sequence ID" value="MPM95389.1"/>
    <property type="molecule type" value="Genomic_DNA"/>
</dbReference>
<dbReference type="AlphaFoldDB" id="A0A645E1G4"/>
<proteinExistence type="predicted"/>
<comment type="caution">
    <text evidence="1">The sequence shown here is derived from an EMBL/GenBank/DDBJ whole genome shotgun (WGS) entry which is preliminary data.</text>
</comment>
<accession>A0A645E1G4</accession>
<protein>
    <submittedName>
        <fullName evidence="1">Uncharacterized protein</fullName>
    </submittedName>
</protein>
<reference evidence="1" key="1">
    <citation type="submission" date="2019-08" db="EMBL/GenBank/DDBJ databases">
        <authorList>
            <person name="Kucharzyk K."/>
            <person name="Murdoch R.W."/>
            <person name="Higgins S."/>
            <person name="Loffler F."/>
        </authorList>
    </citation>
    <scope>NUCLEOTIDE SEQUENCE</scope>
</reference>